<proteinExistence type="predicted"/>
<dbReference type="STRING" id="44251.PDUR_08475"/>
<protein>
    <recommendedName>
        <fullName evidence="1">HipA-like kinase domain-containing protein</fullName>
    </recommendedName>
</protein>
<evidence type="ECO:0000313" key="3">
    <source>
        <dbReference type="Proteomes" id="UP000029409"/>
    </source>
</evidence>
<dbReference type="AlphaFoldDB" id="A0A089HLL4"/>
<gene>
    <name evidence="2" type="ORF">PDUR_08475</name>
</gene>
<dbReference type="Pfam" id="PF20613">
    <property type="entry name" value="HipA_2"/>
    <property type="match status" value="1"/>
</dbReference>
<feature type="domain" description="HipA-like kinase" evidence="1">
    <location>
        <begin position="7"/>
        <end position="236"/>
    </location>
</feature>
<name>A0A089HLL4_PAEDU</name>
<sequence>MSILAVQYIRPMDDGWTLPHLFKCEDGQTYVVKFINNRSGSGILANELIAYRLGKWLGLPIPPYRIIQITRDIVDMFPVLKSMDIPAGLHLGSLYFEQGTTLLGEFNLALCKNFHHAAGMIVFDHWINNWDRHTAESNLLYIPDERKIQLIDHSDAFFGPYWDKEEFMEDSDRMDVFWGPLYERFVPFIDGPDPFGHYVSLVEQVSEKTVIQAVQGLPKQWNISREDVTGLIDFLMCRKNLVRGALEELRDYFPIWNNAPQY</sequence>
<dbReference type="EMBL" id="CP009288">
    <property type="protein sequence ID" value="AIQ11962.1"/>
    <property type="molecule type" value="Genomic_DNA"/>
</dbReference>
<dbReference type="InterPro" id="IPR046748">
    <property type="entry name" value="HipA_2"/>
</dbReference>
<evidence type="ECO:0000259" key="1">
    <source>
        <dbReference type="Pfam" id="PF20613"/>
    </source>
</evidence>
<accession>A0A089HLL4</accession>
<dbReference type="RefSeq" id="WP_042205834.1">
    <property type="nucleotide sequence ID" value="NZ_CP009288.1"/>
</dbReference>
<organism evidence="2 3">
    <name type="scientific">Paenibacillus durus</name>
    <name type="common">Paenibacillus azotofixans</name>
    <dbReference type="NCBI Taxonomy" id="44251"/>
    <lineage>
        <taxon>Bacteria</taxon>
        <taxon>Bacillati</taxon>
        <taxon>Bacillota</taxon>
        <taxon>Bacilli</taxon>
        <taxon>Bacillales</taxon>
        <taxon>Paenibacillaceae</taxon>
        <taxon>Paenibacillus</taxon>
    </lineage>
</organism>
<evidence type="ECO:0000313" key="2">
    <source>
        <dbReference type="EMBL" id="AIQ11962.1"/>
    </source>
</evidence>
<dbReference type="KEGG" id="pdu:PDUR_08475"/>
<keyword evidence="3" id="KW-1185">Reference proteome</keyword>
<dbReference type="eggNOG" id="COG1718">
    <property type="taxonomic scope" value="Bacteria"/>
</dbReference>
<reference evidence="2 3" key="1">
    <citation type="submission" date="2014-08" db="EMBL/GenBank/DDBJ databases">
        <title>Comparative genomics of the Paenibacillus odorifer group.</title>
        <authorList>
            <person name="den Bakker H.C."/>
            <person name="Tsai Y.-C."/>
            <person name="Martin N."/>
            <person name="Korlach J."/>
            <person name="Wiedmann M."/>
        </authorList>
    </citation>
    <scope>NUCLEOTIDE SEQUENCE [LARGE SCALE GENOMIC DNA]</scope>
    <source>
        <strain evidence="2 3">DSM 1735</strain>
    </source>
</reference>
<dbReference type="Proteomes" id="UP000029409">
    <property type="component" value="Chromosome"/>
</dbReference>
<dbReference type="OrthoDB" id="2939938at2"/>